<feature type="compositionally biased region" description="Acidic residues" evidence="4">
    <location>
        <begin position="1"/>
        <end position="26"/>
    </location>
</feature>
<dbReference type="PANTHER" id="PTHR19857">
    <property type="entry name" value="MITOCHONDRIAL DIVISION PROTEIN 1-RELATED"/>
    <property type="match status" value="1"/>
</dbReference>
<comment type="caution">
    <text evidence="5">The sequence shown here is derived from an EMBL/GenBank/DDBJ whole genome shotgun (WGS) entry which is preliminary data.</text>
</comment>
<evidence type="ECO:0000256" key="2">
    <source>
        <dbReference type="ARBA" id="ARBA00022737"/>
    </source>
</evidence>
<dbReference type="EMBL" id="BDSP01000279">
    <property type="protein sequence ID" value="GAX28741.1"/>
    <property type="molecule type" value="Genomic_DNA"/>
</dbReference>
<evidence type="ECO:0000313" key="6">
    <source>
        <dbReference type="Proteomes" id="UP000198406"/>
    </source>
</evidence>
<dbReference type="InParanoid" id="A0A1Z5KRX1"/>
<dbReference type="OrthoDB" id="10261640at2759"/>
<sequence>MNPEEDVMNDAEGELPTDLQEEDYYDETPVFVGADDAVEVEVDDNDVPMDDDDDDDEDEAEDTEADNAMANSTDMSSVTIQSHANNAIYAIASHCDEPSQKVIIVSGGGDDKSYLHSIDSSGSTTSILLPHEHSDSVSCVALNLLFVSEDLTKTPPLAAVGAYDGAILLYNPVNGEKVLHLEGPTDVECLAFHPKGGTVLLAGSAADGTVWMYHLPLNKCLQVFVGHESAVTAVNFTPDGRWAVSASSDGTVRVWAPKSGKSKHVFRLEAPLTSMAMGGGVDGMLVIVGAEDGQAHVCHTGTLKVVCSLRHFEIPKDVDEFAELPTSVETVAFSKGNPNWCATGGVDGVLKIWDLANDGQCRHVCRPVIDEGNSGGITRLQWHPNLALVFTTYTDGSVRLWDARNGQLLQTLMGSMDVLNDLSVQFTNGGKSSIIMTASDDGNLRIFHADIASLVE</sequence>
<dbReference type="SUPFAM" id="SSF50978">
    <property type="entry name" value="WD40 repeat-like"/>
    <property type="match status" value="1"/>
</dbReference>
<dbReference type="InterPro" id="IPR015943">
    <property type="entry name" value="WD40/YVTN_repeat-like_dom_sf"/>
</dbReference>
<reference evidence="5 6" key="1">
    <citation type="journal article" date="2015" name="Plant Cell">
        <title>Oil accumulation by the oleaginous diatom Fistulifera solaris as revealed by the genome and transcriptome.</title>
        <authorList>
            <person name="Tanaka T."/>
            <person name="Maeda Y."/>
            <person name="Veluchamy A."/>
            <person name="Tanaka M."/>
            <person name="Abida H."/>
            <person name="Marechal E."/>
            <person name="Bowler C."/>
            <person name="Muto M."/>
            <person name="Sunaga Y."/>
            <person name="Tanaka M."/>
            <person name="Yoshino T."/>
            <person name="Taniguchi T."/>
            <person name="Fukuda Y."/>
            <person name="Nemoto M."/>
            <person name="Matsumoto M."/>
            <person name="Wong P.S."/>
            <person name="Aburatani S."/>
            <person name="Fujibuchi W."/>
        </authorList>
    </citation>
    <scope>NUCLEOTIDE SEQUENCE [LARGE SCALE GENOMIC DNA]</scope>
    <source>
        <strain evidence="5 6">JPCC DA0580</strain>
    </source>
</reference>
<dbReference type="Pfam" id="PF00400">
    <property type="entry name" value="WD40"/>
    <property type="match status" value="4"/>
</dbReference>
<dbReference type="PROSITE" id="PS50294">
    <property type="entry name" value="WD_REPEATS_REGION"/>
    <property type="match status" value="2"/>
</dbReference>
<dbReference type="InterPro" id="IPR001680">
    <property type="entry name" value="WD40_rpt"/>
</dbReference>
<accession>A0A1Z5KRX1</accession>
<proteinExistence type="predicted"/>
<dbReference type="PROSITE" id="PS00678">
    <property type="entry name" value="WD_REPEATS_1"/>
    <property type="match status" value="2"/>
</dbReference>
<dbReference type="Gene3D" id="2.130.10.10">
    <property type="entry name" value="YVTN repeat-like/Quinoprotein amine dehydrogenase"/>
    <property type="match status" value="1"/>
</dbReference>
<dbReference type="CDD" id="cd00200">
    <property type="entry name" value="WD40"/>
    <property type="match status" value="1"/>
</dbReference>
<dbReference type="Proteomes" id="UP000198406">
    <property type="component" value="Unassembled WGS sequence"/>
</dbReference>
<evidence type="ECO:0000256" key="1">
    <source>
        <dbReference type="ARBA" id="ARBA00022574"/>
    </source>
</evidence>
<evidence type="ECO:0000256" key="3">
    <source>
        <dbReference type="PROSITE-ProRule" id="PRU00221"/>
    </source>
</evidence>
<keyword evidence="1 3" id="KW-0853">WD repeat</keyword>
<feature type="repeat" description="WD" evidence="3">
    <location>
        <begin position="224"/>
        <end position="265"/>
    </location>
</feature>
<dbReference type="InterPro" id="IPR019775">
    <property type="entry name" value="WD40_repeat_CS"/>
</dbReference>
<dbReference type="InterPro" id="IPR036322">
    <property type="entry name" value="WD40_repeat_dom_sf"/>
</dbReference>
<keyword evidence="6" id="KW-1185">Reference proteome</keyword>
<feature type="repeat" description="WD" evidence="3">
    <location>
        <begin position="370"/>
        <end position="411"/>
    </location>
</feature>
<dbReference type="PANTHER" id="PTHR19857:SF8">
    <property type="entry name" value="ANGIO-ASSOCIATED MIGRATORY CELL PROTEIN"/>
    <property type="match status" value="1"/>
</dbReference>
<evidence type="ECO:0000256" key="4">
    <source>
        <dbReference type="SAM" id="MobiDB-lite"/>
    </source>
</evidence>
<keyword evidence="2" id="KW-0677">Repeat</keyword>
<feature type="region of interest" description="Disordered" evidence="4">
    <location>
        <begin position="1"/>
        <end position="74"/>
    </location>
</feature>
<dbReference type="SMART" id="SM00320">
    <property type="entry name" value="WD40"/>
    <property type="match status" value="8"/>
</dbReference>
<feature type="compositionally biased region" description="Acidic residues" evidence="4">
    <location>
        <begin position="36"/>
        <end position="65"/>
    </location>
</feature>
<dbReference type="PROSITE" id="PS50082">
    <property type="entry name" value="WD_REPEATS_2"/>
    <property type="match status" value="2"/>
</dbReference>
<gene>
    <name evidence="5" type="ORF">FisN_25Lh205</name>
</gene>
<dbReference type="InterPro" id="IPR051179">
    <property type="entry name" value="WD_repeat_multifunction"/>
</dbReference>
<organism evidence="5 6">
    <name type="scientific">Fistulifera solaris</name>
    <name type="common">Oleaginous diatom</name>
    <dbReference type="NCBI Taxonomy" id="1519565"/>
    <lineage>
        <taxon>Eukaryota</taxon>
        <taxon>Sar</taxon>
        <taxon>Stramenopiles</taxon>
        <taxon>Ochrophyta</taxon>
        <taxon>Bacillariophyta</taxon>
        <taxon>Bacillariophyceae</taxon>
        <taxon>Bacillariophycidae</taxon>
        <taxon>Naviculales</taxon>
        <taxon>Naviculaceae</taxon>
        <taxon>Fistulifera</taxon>
    </lineage>
</organism>
<name>A0A1Z5KRX1_FISSO</name>
<protein>
    <submittedName>
        <fullName evidence="5">Ribosome assembly protein SQT1</fullName>
    </submittedName>
</protein>
<dbReference type="AlphaFoldDB" id="A0A1Z5KRX1"/>
<evidence type="ECO:0000313" key="5">
    <source>
        <dbReference type="EMBL" id="GAX28741.1"/>
    </source>
</evidence>